<feature type="domain" description="SnoaL-like" evidence="1">
    <location>
        <begin position="59"/>
        <end position="150"/>
    </location>
</feature>
<proteinExistence type="predicted"/>
<evidence type="ECO:0000313" key="3">
    <source>
        <dbReference type="Proteomes" id="UP000320055"/>
    </source>
</evidence>
<dbReference type="InterPro" id="IPR037401">
    <property type="entry name" value="SnoaL-like"/>
</dbReference>
<gene>
    <name evidence="2" type="ORF">H1P_170007</name>
</gene>
<evidence type="ECO:0000259" key="1">
    <source>
        <dbReference type="Pfam" id="PF12680"/>
    </source>
</evidence>
<organism evidence="2 3">
    <name type="scientific">Hyella patelloides LEGE 07179</name>
    <dbReference type="NCBI Taxonomy" id="945734"/>
    <lineage>
        <taxon>Bacteria</taxon>
        <taxon>Bacillati</taxon>
        <taxon>Cyanobacteriota</taxon>
        <taxon>Cyanophyceae</taxon>
        <taxon>Pleurocapsales</taxon>
        <taxon>Hyellaceae</taxon>
        <taxon>Hyella</taxon>
    </lineage>
</organism>
<reference evidence="2 3" key="1">
    <citation type="submission" date="2019-01" db="EMBL/GenBank/DDBJ databases">
        <authorList>
            <person name="Brito A."/>
        </authorList>
    </citation>
    <scope>NUCLEOTIDE SEQUENCE [LARGE SCALE GENOMIC DNA]</scope>
    <source>
        <strain evidence="2">1</strain>
    </source>
</reference>
<dbReference type="SUPFAM" id="SSF54427">
    <property type="entry name" value="NTF2-like"/>
    <property type="match status" value="2"/>
</dbReference>
<dbReference type="Gene3D" id="3.10.450.50">
    <property type="match status" value="2"/>
</dbReference>
<name>A0A563VN50_9CYAN</name>
<dbReference type="RefSeq" id="WP_144864301.1">
    <property type="nucleotide sequence ID" value="NZ_LR213779.1"/>
</dbReference>
<dbReference type="OrthoDB" id="572547at2"/>
<sequence length="359" mass="42054">MKEDSSVVEKIPRKNIDRNDKAFNSALKTPVPKEKSLILEPFLGKNVELVKLLFSRGEAFDSQGFITFFTDTPVYQFGNFEVCFDRESIKKSADNFFSQIDAVYHEIKMIWELGDLVFVEMDVIYWRKDGSVVSLPCCNIFRVEGDKFSELKIFMDVNPVFEPSIPVPDSASVFSVSQRKRLISPDIMKKHFAEDPEAKQRIETGFAPKWLLNGHNFSQQNSTSSVSQLNLVMEMQTAATKQDWNYFQTFFLEDVYFKVGASQELRGCRNIIDYLTWLYDIAEPNLPFEFRDTWELEDTVIVEMDAKYIRRSDSKSISFPWTHIVRFKDNKIREWRSYTDQSELWMNEISKLHGPRTFR</sequence>
<dbReference type="Pfam" id="PF12680">
    <property type="entry name" value="SnoaL_2"/>
    <property type="match status" value="2"/>
</dbReference>
<keyword evidence="3" id="KW-1185">Reference proteome</keyword>
<feature type="domain" description="SnoaL-like" evidence="1">
    <location>
        <begin position="236"/>
        <end position="335"/>
    </location>
</feature>
<protein>
    <submittedName>
        <fullName evidence="2">Ethyl tert-butyl ether degradation EthD</fullName>
    </submittedName>
</protein>
<dbReference type="AlphaFoldDB" id="A0A563VN50"/>
<dbReference type="PANTHER" id="PTHR41252:SF1">
    <property type="entry name" value="BLR2505 PROTEIN"/>
    <property type="match status" value="1"/>
</dbReference>
<dbReference type="Proteomes" id="UP000320055">
    <property type="component" value="Unassembled WGS sequence"/>
</dbReference>
<accession>A0A563VN50</accession>
<dbReference type="EMBL" id="CAACVJ010000079">
    <property type="protein sequence ID" value="VEP12874.1"/>
    <property type="molecule type" value="Genomic_DNA"/>
</dbReference>
<evidence type="ECO:0000313" key="2">
    <source>
        <dbReference type="EMBL" id="VEP12874.1"/>
    </source>
</evidence>
<dbReference type="PANTHER" id="PTHR41252">
    <property type="entry name" value="BLR2505 PROTEIN"/>
    <property type="match status" value="1"/>
</dbReference>
<dbReference type="InterPro" id="IPR032710">
    <property type="entry name" value="NTF2-like_dom_sf"/>
</dbReference>